<dbReference type="CDD" id="cd07377">
    <property type="entry name" value="WHTH_GntR"/>
    <property type="match status" value="1"/>
</dbReference>
<dbReference type="Gene3D" id="1.20.120.530">
    <property type="entry name" value="GntR ligand-binding domain-like"/>
    <property type="match status" value="1"/>
</dbReference>
<keyword evidence="7" id="KW-1185">Reference proteome</keyword>
<evidence type="ECO:0000313" key="7">
    <source>
        <dbReference type="Proteomes" id="UP000577362"/>
    </source>
</evidence>
<evidence type="ECO:0000256" key="3">
    <source>
        <dbReference type="ARBA" id="ARBA00023163"/>
    </source>
</evidence>
<dbReference type="InterPro" id="IPR000524">
    <property type="entry name" value="Tscrpt_reg_HTH_GntR"/>
</dbReference>
<feature type="domain" description="HTH gntR-type" evidence="5">
    <location>
        <begin position="10"/>
        <end position="77"/>
    </location>
</feature>
<dbReference type="SUPFAM" id="SSF46785">
    <property type="entry name" value="Winged helix' DNA-binding domain"/>
    <property type="match status" value="1"/>
</dbReference>
<protein>
    <submittedName>
        <fullName evidence="6">GntR family transcriptional regulator of vanillate catabolism</fullName>
    </submittedName>
</protein>
<dbReference type="EMBL" id="JACIEN010000004">
    <property type="protein sequence ID" value="MBB4018430.1"/>
    <property type="molecule type" value="Genomic_DNA"/>
</dbReference>
<reference evidence="6 7" key="1">
    <citation type="submission" date="2020-08" db="EMBL/GenBank/DDBJ databases">
        <title>Genomic Encyclopedia of Type Strains, Phase IV (KMG-IV): sequencing the most valuable type-strain genomes for metagenomic binning, comparative biology and taxonomic classification.</title>
        <authorList>
            <person name="Goeker M."/>
        </authorList>
    </citation>
    <scope>NUCLEOTIDE SEQUENCE [LARGE SCALE GENOMIC DNA]</scope>
    <source>
        <strain evidence="6 7">DSM 103737</strain>
    </source>
</reference>
<evidence type="ECO:0000259" key="5">
    <source>
        <dbReference type="PROSITE" id="PS50949"/>
    </source>
</evidence>
<dbReference type="RefSeq" id="WP_183317389.1">
    <property type="nucleotide sequence ID" value="NZ_JACIEN010000004.1"/>
</dbReference>
<comment type="caution">
    <text evidence="6">The sequence shown here is derived from an EMBL/GenBank/DDBJ whole genome shotgun (WGS) entry which is preliminary data.</text>
</comment>
<dbReference type="SMART" id="SM00345">
    <property type="entry name" value="HTH_GNTR"/>
    <property type="match status" value="1"/>
</dbReference>
<evidence type="ECO:0000256" key="4">
    <source>
        <dbReference type="SAM" id="MobiDB-lite"/>
    </source>
</evidence>
<dbReference type="SMART" id="SM00895">
    <property type="entry name" value="FCD"/>
    <property type="match status" value="1"/>
</dbReference>
<proteinExistence type="predicted"/>
<dbReference type="InterPro" id="IPR008920">
    <property type="entry name" value="TF_FadR/GntR_C"/>
</dbReference>
<dbReference type="InterPro" id="IPR036390">
    <property type="entry name" value="WH_DNA-bd_sf"/>
</dbReference>
<evidence type="ECO:0000313" key="6">
    <source>
        <dbReference type="EMBL" id="MBB4018430.1"/>
    </source>
</evidence>
<gene>
    <name evidence="6" type="ORF">GGR16_003477</name>
</gene>
<organism evidence="6 7">
    <name type="scientific">Chelatococcus caeni</name>
    <dbReference type="NCBI Taxonomy" id="1348468"/>
    <lineage>
        <taxon>Bacteria</taxon>
        <taxon>Pseudomonadati</taxon>
        <taxon>Pseudomonadota</taxon>
        <taxon>Alphaproteobacteria</taxon>
        <taxon>Hyphomicrobiales</taxon>
        <taxon>Chelatococcaceae</taxon>
        <taxon>Chelatococcus</taxon>
    </lineage>
</organism>
<keyword evidence="2" id="KW-0238">DNA-binding</keyword>
<keyword evidence="1" id="KW-0805">Transcription regulation</keyword>
<accession>A0A840BZQ9</accession>
<dbReference type="PANTHER" id="PTHR43537">
    <property type="entry name" value="TRANSCRIPTIONAL REGULATOR, GNTR FAMILY"/>
    <property type="match status" value="1"/>
</dbReference>
<sequence length="253" mass="28254">MSDMSSSADITSVDLVVRAIREKILEGELEPGSRLQQDHLSEMLGVSRTPLRTALAMIAQQGLIEYEANRGYRVRSFSLADVQAAFAVRAELEGLACRYAACRRLPEETLARFGELVAEGDRILAGGVLDPALLPAYRRMNVAFHELIMAAADNPWIQSFVHQTHNVPLASDRIFLWDNFDIIYRSHDDHHRIADAIAAGEAVRAEHLMIEHVTFAGKLLMKRLEADPRGVFVSQPQRRARSRNRSVRNGTAA</sequence>
<dbReference type="InterPro" id="IPR011711">
    <property type="entry name" value="GntR_C"/>
</dbReference>
<dbReference type="InterPro" id="IPR036388">
    <property type="entry name" value="WH-like_DNA-bd_sf"/>
</dbReference>
<dbReference type="SUPFAM" id="SSF48008">
    <property type="entry name" value="GntR ligand-binding domain-like"/>
    <property type="match status" value="1"/>
</dbReference>
<keyword evidence="3" id="KW-0804">Transcription</keyword>
<evidence type="ECO:0000256" key="1">
    <source>
        <dbReference type="ARBA" id="ARBA00023015"/>
    </source>
</evidence>
<dbReference type="PANTHER" id="PTHR43537:SF51">
    <property type="entry name" value="HTH-TYPE TRANSCRIPTIONAL REGULATOR LGOR-RELATED"/>
    <property type="match status" value="1"/>
</dbReference>
<evidence type="ECO:0000256" key="2">
    <source>
        <dbReference type="ARBA" id="ARBA00023125"/>
    </source>
</evidence>
<dbReference type="Gene3D" id="1.10.10.10">
    <property type="entry name" value="Winged helix-like DNA-binding domain superfamily/Winged helix DNA-binding domain"/>
    <property type="match status" value="1"/>
</dbReference>
<dbReference type="Pfam" id="PF00392">
    <property type="entry name" value="GntR"/>
    <property type="match status" value="1"/>
</dbReference>
<dbReference type="Proteomes" id="UP000577362">
    <property type="component" value="Unassembled WGS sequence"/>
</dbReference>
<dbReference type="Pfam" id="PF07729">
    <property type="entry name" value="FCD"/>
    <property type="match status" value="1"/>
</dbReference>
<feature type="region of interest" description="Disordered" evidence="4">
    <location>
        <begin position="232"/>
        <end position="253"/>
    </location>
</feature>
<dbReference type="AlphaFoldDB" id="A0A840BZQ9"/>
<name>A0A840BZQ9_9HYPH</name>
<dbReference type="GO" id="GO:0003700">
    <property type="term" value="F:DNA-binding transcription factor activity"/>
    <property type="evidence" value="ECO:0007669"/>
    <property type="project" value="InterPro"/>
</dbReference>
<dbReference type="PROSITE" id="PS50949">
    <property type="entry name" value="HTH_GNTR"/>
    <property type="match status" value="1"/>
</dbReference>
<dbReference type="GO" id="GO:0003677">
    <property type="term" value="F:DNA binding"/>
    <property type="evidence" value="ECO:0007669"/>
    <property type="project" value="UniProtKB-KW"/>
</dbReference>